<dbReference type="AlphaFoldDB" id="E3CTK0"/>
<reference evidence="3" key="2">
    <citation type="journal article" date="2010" name="PLoS Biol.">
        <title>Genome-wide analyses reveal a role for peptide hormones in planarian germline development.</title>
        <authorList>
            <person name="Collins J.J."/>
            <person name="Hou X."/>
            <person name="Romanova E.V."/>
            <person name="Lambrus B.G."/>
            <person name="Miller C.M."/>
            <person name="Saberi A."/>
            <person name="Sweedler J.V."/>
            <person name="Newmark P.A."/>
        </authorList>
    </citation>
    <scope>NUCLEOTIDE SEQUENCE</scope>
</reference>
<reference evidence="2" key="3">
    <citation type="submission" date="2013-10" db="EMBL/GenBank/DDBJ databases">
        <title>Expression cloning of novel planarian secreted proteins by a yeast-based Signal Sequence Trap screen.</title>
        <authorList>
            <person name="Rossi A."/>
        </authorList>
    </citation>
    <scope>NUCLEOTIDE SEQUENCE</scope>
</reference>
<organism evidence="3">
    <name type="scientific">Schmidtea mediterranea</name>
    <name type="common">Freshwater planarian flatworm</name>
    <dbReference type="NCBI Taxonomy" id="79327"/>
    <lineage>
        <taxon>Eukaryota</taxon>
        <taxon>Metazoa</taxon>
        <taxon>Spiralia</taxon>
        <taxon>Lophotrochozoa</taxon>
        <taxon>Platyhelminthes</taxon>
        <taxon>Rhabditophora</taxon>
        <taxon>Seriata</taxon>
        <taxon>Tricladida</taxon>
        <taxon>Continenticola</taxon>
        <taxon>Geoplanoidea</taxon>
        <taxon>Dugesiidae</taxon>
        <taxon>Schmidtea</taxon>
    </lineage>
</organism>
<feature type="chain" id="PRO_5007653688" evidence="1">
    <location>
        <begin position="25"/>
        <end position="77"/>
    </location>
</feature>
<reference evidence="3" key="1">
    <citation type="submission" date="2009-12" db="EMBL/GenBank/DDBJ databases">
        <authorList>
            <person name="Collins J."/>
            <person name="Hou X."/>
            <person name="Romanova E.V."/>
            <person name="Miller C.M."/>
            <person name="Lambrus B.G."/>
            <person name="Sweedler J.V."/>
            <person name="Newmark P.A."/>
        </authorList>
    </citation>
    <scope>NUCLEOTIDE SEQUENCE</scope>
</reference>
<dbReference type="EMBL" id="BK007025">
    <property type="protein sequence ID" value="DAA33914.1"/>
    <property type="molecule type" value="mRNA"/>
</dbReference>
<evidence type="ECO:0000313" key="3">
    <source>
        <dbReference type="EMBL" id="DAA33914.1"/>
    </source>
</evidence>
<name>E3CTK0_SCHMD</name>
<accession>E3CTK0</accession>
<dbReference type="EMBL" id="KF730671">
    <property type="protein sequence ID" value="AHD24728.1"/>
    <property type="molecule type" value="mRNA"/>
</dbReference>
<evidence type="ECO:0000256" key="1">
    <source>
        <dbReference type="SAM" id="SignalP"/>
    </source>
</evidence>
<feature type="signal peptide" evidence="1">
    <location>
        <begin position="1"/>
        <end position="24"/>
    </location>
</feature>
<evidence type="ECO:0000313" key="2">
    <source>
        <dbReference type="EMBL" id="AHD24728.1"/>
    </source>
</evidence>
<proteinExistence type="evidence at transcript level"/>
<sequence length="77" mass="8926">MIMKTVIVFFISVLLYGLLSISEAVPRSAENLRTYDSLLEELNDYDPIYKRQSYLTGGIRYKKQVPGKRYLTGGIRY</sequence>
<protein>
    <submittedName>
        <fullName evidence="3">1020HH-2</fullName>
    </submittedName>
</protein>
<keyword evidence="1" id="KW-0732">Signal</keyword>